<gene>
    <name evidence="3" type="ORF">E4U82_07985</name>
</gene>
<keyword evidence="1" id="KW-0472">Membrane</keyword>
<protein>
    <submittedName>
        <fullName evidence="3">Tripartite tricarboxylate transporter TctB family protein</fullName>
    </submittedName>
</protein>
<dbReference type="InterPro" id="IPR009936">
    <property type="entry name" value="DUF1468"/>
</dbReference>
<feature type="transmembrane region" description="Helical" evidence="1">
    <location>
        <begin position="122"/>
        <end position="142"/>
    </location>
</feature>
<keyword evidence="1" id="KW-1133">Transmembrane helix</keyword>
<keyword evidence="4" id="KW-1185">Reference proteome</keyword>
<organism evidence="3 4">
    <name type="scientific">Lentibacillus salicampi</name>
    <dbReference type="NCBI Taxonomy" id="175306"/>
    <lineage>
        <taxon>Bacteria</taxon>
        <taxon>Bacillati</taxon>
        <taxon>Bacillota</taxon>
        <taxon>Bacilli</taxon>
        <taxon>Bacillales</taxon>
        <taxon>Bacillaceae</taxon>
        <taxon>Lentibacillus</taxon>
    </lineage>
</organism>
<dbReference type="OrthoDB" id="2426743at2"/>
<name>A0A4Y9AD61_9BACI</name>
<dbReference type="AlphaFoldDB" id="A0A4Y9AD61"/>
<dbReference type="RefSeq" id="WP_135109672.1">
    <property type="nucleotide sequence ID" value="NZ_SRHY01000008.1"/>
</dbReference>
<evidence type="ECO:0000256" key="1">
    <source>
        <dbReference type="SAM" id="Phobius"/>
    </source>
</evidence>
<evidence type="ECO:0000259" key="2">
    <source>
        <dbReference type="Pfam" id="PF07331"/>
    </source>
</evidence>
<proteinExistence type="predicted"/>
<accession>A0A4Y9AD61</accession>
<feature type="transmembrane region" description="Helical" evidence="1">
    <location>
        <begin position="39"/>
        <end position="59"/>
    </location>
</feature>
<feature type="transmembrane region" description="Helical" evidence="1">
    <location>
        <begin position="80"/>
        <end position="110"/>
    </location>
</feature>
<evidence type="ECO:0000313" key="3">
    <source>
        <dbReference type="EMBL" id="TFJ93262.1"/>
    </source>
</evidence>
<keyword evidence="1" id="KW-0812">Transmembrane</keyword>
<comment type="caution">
    <text evidence="3">The sequence shown here is derived from an EMBL/GenBank/DDBJ whole genome shotgun (WGS) entry which is preliminary data.</text>
</comment>
<dbReference type="Proteomes" id="UP000298484">
    <property type="component" value="Unassembled WGS sequence"/>
</dbReference>
<reference evidence="3 4" key="1">
    <citation type="submission" date="2019-03" db="EMBL/GenBank/DDBJ databases">
        <title>Genome sequence of Lentibacillus salicampi ATCC BAA-719.</title>
        <authorList>
            <person name="Maclea K.S."/>
            <person name="Simoes Junior M."/>
        </authorList>
    </citation>
    <scope>NUCLEOTIDE SEQUENCE [LARGE SCALE GENOMIC DNA]</scope>
    <source>
        <strain evidence="3 4">ATCC BAA-719</strain>
    </source>
</reference>
<evidence type="ECO:0000313" key="4">
    <source>
        <dbReference type="Proteomes" id="UP000298484"/>
    </source>
</evidence>
<sequence length="153" mass="17059">MLKSADRKISVVLIALAIGYLILSYQLPPYEFVPVDSDLMPKALGYLLIALAVGLFFTGKSDADEDKKEESTTSKSETPALLAVTAMVLAYILLLEVLGFVIVTVLFVFFCSWFLGYKKFKVNATVSILFPVILYYIFNYLLQIRLPAGILPF</sequence>
<dbReference type="Pfam" id="PF07331">
    <property type="entry name" value="TctB"/>
    <property type="match status" value="1"/>
</dbReference>
<dbReference type="EMBL" id="SRHY01000008">
    <property type="protein sequence ID" value="TFJ93262.1"/>
    <property type="molecule type" value="Genomic_DNA"/>
</dbReference>
<feature type="domain" description="DUF1468" evidence="2">
    <location>
        <begin position="9"/>
        <end position="147"/>
    </location>
</feature>
<feature type="transmembrane region" description="Helical" evidence="1">
    <location>
        <begin position="9"/>
        <end position="27"/>
    </location>
</feature>